<evidence type="ECO:0000256" key="3">
    <source>
        <dbReference type="ARBA" id="ARBA00022540"/>
    </source>
</evidence>
<dbReference type="AlphaFoldDB" id="A0A4Y7JMN5"/>
<dbReference type="InterPro" id="IPR000717">
    <property type="entry name" value="PCI_dom"/>
</dbReference>
<accession>A0A4Y7JMN5</accession>
<dbReference type="GO" id="GO:0033290">
    <property type="term" value="C:eukaryotic 48S preinitiation complex"/>
    <property type="evidence" value="ECO:0007669"/>
    <property type="project" value="UniProtKB-UniRule"/>
</dbReference>
<keyword evidence="3 5" id="KW-0396">Initiation factor</keyword>
<dbReference type="STRING" id="3469.A0A4Y7JMN5"/>
<comment type="function">
    <text evidence="5">Component of the eukaryotic translation initiation factor 3 (eIF-3) complex, which is involved in protein synthesis of a specialized repertoire of mRNAs and, together with other initiation factors, stimulates binding of mRNA and methionyl-tRNAi to the 40S ribosome. The eIF-3 complex specifically targets and initiates translation of a subset of mRNAs involved in cell proliferation.</text>
</comment>
<dbReference type="InterPro" id="IPR040750">
    <property type="entry name" value="eIF3m_C_helix"/>
</dbReference>
<dbReference type="Pfam" id="PF18005">
    <property type="entry name" value="eIF3m_C_helix"/>
    <property type="match status" value="1"/>
</dbReference>
<dbReference type="OMA" id="VCLKALW"/>
<keyword evidence="4 5" id="KW-0648">Protein biosynthesis</keyword>
<comment type="subcellular location">
    <subcellularLocation>
        <location evidence="5">Cytoplasm</location>
    </subcellularLocation>
</comment>
<dbReference type="GO" id="GO:0003743">
    <property type="term" value="F:translation initiation factor activity"/>
    <property type="evidence" value="ECO:0007669"/>
    <property type="project" value="UniProtKB-UniRule"/>
</dbReference>
<dbReference type="Gramene" id="RZC60999">
    <property type="protein sequence ID" value="RZC60999"/>
    <property type="gene ID" value="C5167_022761"/>
</dbReference>
<gene>
    <name evidence="7" type="ORF">C5167_022761</name>
</gene>
<evidence type="ECO:0000313" key="8">
    <source>
        <dbReference type="Proteomes" id="UP000316621"/>
    </source>
</evidence>
<dbReference type="GO" id="GO:0001732">
    <property type="term" value="P:formation of cytoplasmic translation initiation complex"/>
    <property type="evidence" value="ECO:0007669"/>
    <property type="project" value="UniProtKB-UniRule"/>
</dbReference>
<protein>
    <recommendedName>
        <fullName evidence="5">Eukaryotic translation initiation factor 3 subunit M</fullName>
        <shortName evidence="5">eIF3m</shortName>
    </recommendedName>
</protein>
<dbReference type="HAMAP" id="MF_03012">
    <property type="entry name" value="eIF3m"/>
    <property type="match status" value="1"/>
</dbReference>
<keyword evidence="8" id="KW-1185">Reference proteome</keyword>
<dbReference type="GO" id="GO:0016282">
    <property type="term" value="C:eukaryotic 43S preinitiation complex"/>
    <property type="evidence" value="ECO:0007669"/>
    <property type="project" value="UniProtKB-UniRule"/>
</dbReference>
<evidence type="ECO:0000256" key="4">
    <source>
        <dbReference type="ARBA" id="ARBA00022917"/>
    </source>
</evidence>
<comment type="similarity">
    <text evidence="1">Belongs to the CSN7/EIF3M family. CSN7 subfamily.</text>
</comment>
<name>A0A4Y7JMN5_PAPSO</name>
<organism evidence="7 8">
    <name type="scientific">Papaver somniferum</name>
    <name type="common">Opium poppy</name>
    <dbReference type="NCBI Taxonomy" id="3469"/>
    <lineage>
        <taxon>Eukaryota</taxon>
        <taxon>Viridiplantae</taxon>
        <taxon>Streptophyta</taxon>
        <taxon>Embryophyta</taxon>
        <taxon>Tracheophyta</taxon>
        <taxon>Spermatophyta</taxon>
        <taxon>Magnoliopsida</taxon>
        <taxon>Ranunculales</taxon>
        <taxon>Papaveraceae</taxon>
        <taxon>Papaveroideae</taxon>
        <taxon>Papaver</taxon>
    </lineage>
</organism>
<reference evidence="7 8" key="1">
    <citation type="journal article" date="2018" name="Science">
        <title>The opium poppy genome and morphinan production.</title>
        <authorList>
            <person name="Guo L."/>
            <person name="Winzer T."/>
            <person name="Yang X."/>
            <person name="Li Y."/>
            <person name="Ning Z."/>
            <person name="He Z."/>
            <person name="Teodor R."/>
            <person name="Lu Y."/>
            <person name="Bowser T.A."/>
            <person name="Graham I.A."/>
            <person name="Ye K."/>
        </authorList>
    </citation>
    <scope>NUCLEOTIDE SEQUENCE [LARGE SCALE GENOMIC DNA]</scope>
    <source>
        <strain evidence="8">cv. HN1</strain>
        <tissue evidence="7">Leaves</tissue>
    </source>
</reference>
<dbReference type="Pfam" id="PF01399">
    <property type="entry name" value="PCI"/>
    <property type="match status" value="1"/>
</dbReference>
<evidence type="ECO:0000256" key="5">
    <source>
        <dbReference type="HAMAP-Rule" id="MF_03012"/>
    </source>
</evidence>
<proteinExistence type="inferred from homology"/>
<dbReference type="PANTHER" id="PTHR15350:SF2">
    <property type="entry name" value="EUKARYOTIC TRANSLATION INITIATION FACTOR 3 SUBUNIT M"/>
    <property type="match status" value="1"/>
</dbReference>
<evidence type="ECO:0000256" key="2">
    <source>
        <dbReference type="ARBA" id="ARBA00022490"/>
    </source>
</evidence>
<keyword evidence="2 5" id="KW-0963">Cytoplasm</keyword>
<sequence length="409" mass="45977">MATIVITSEEDPSLTVVRFQSELSWADAGPEVLAEEVSVLCREAETCIANGQNLDLVSLMLTPADLIFPKLSEKDLECIFTVICNLVTKATSLNEELEMAERISVKICQQPNDKPALRLKILFNLYNLLENPYSKFYVYMKALDLAVSGKVTENIVPSFKKMDSFLKEWNIGTVDQRKLFLTISNVLKENKSMSKDSFNFLTKYLATFSSDDANIMSEAKGEAVRAVMEFVKAPDMFQWDLLDMPAVAQLEQDGNYAWVYQLLKIFLTQRLKAYTDFQAENDTAMTECGLVFEDCMTKMRLLSLADLGSNESGEIPYAMVANTLMIQDDEVEEWIVKAIAAKLLDCKMDQLNQTVIVSRCSDRLFGPNQWVALRSKLSMWRGNIANVITTIQANKLVEDASQVTAQGVA</sequence>
<feature type="domain" description="PCI" evidence="6">
    <location>
        <begin position="193"/>
        <end position="362"/>
    </location>
</feature>
<evidence type="ECO:0000313" key="7">
    <source>
        <dbReference type="EMBL" id="RZC60999.1"/>
    </source>
</evidence>
<evidence type="ECO:0000256" key="1">
    <source>
        <dbReference type="ARBA" id="ARBA00008482"/>
    </source>
</evidence>
<dbReference type="PROSITE" id="PS50250">
    <property type="entry name" value="PCI"/>
    <property type="match status" value="1"/>
</dbReference>
<dbReference type="PANTHER" id="PTHR15350">
    <property type="entry name" value="COP9 SIGNALOSOME COMPLEX SUBUNIT 7/DENDRITIC CELL PROTEIN GA17"/>
    <property type="match status" value="1"/>
</dbReference>
<dbReference type="SMART" id="SM00088">
    <property type="entry name" value="PINT"/>
    <property type="match status" value="1"/>
</dbReference>
<evidence type="ECO:0000259" key="6">
    <source>
        <dbReference type="PROSITE" id="PS50250"/>
    </source>
</evidence>
<comment type="similarity">
    <text evidence="5">Belongs to the eIF-3 subunit M family.</text>
</comment>
<comment type="subunit">
    <text evidence="5">Component of the eukaryotic translation initiation factor 3 (eIF-3) complex.</text>
</comment>
<dbReference type="GO" id="GO:0071541">
    <property type="term" value="C:eukaryotic translation initiation factor 3 complex, eIF3m"/>
    <property type="evidence" value="ECO:0007669"/>
    <property type="project" value="UniProtKB-UniRule"/>
</dbReference>
<dbReference type="EMBL" id="CM010719">
    <property type="protein sequence ID" value="RZC60999.1"/>
    <property type="molecule type" value="Genomic_DNA"/>
</dbReference>
<dbReference type="InterPro" id="IPR045237">
    <property type="entry name" value="COPS7/eIF3m"/>
</dbReference>
<dbReference type="Proteomes" id="UP000316621">
    <property type="component" value="Chromosome 5"/>
</dbReference>
<dbReference type="InterPro" id="IPR027528">
    <property type="entry name" value="eIF3m"/>
</dbReference>
<dbReference type="OrthoDB" id="10267031at2759"/>